<accession>A0A6J7P555</accession>
<dbReference type="EMBL" id="CAFBOM010000260">
    <property type="protein sequence ID" value="CAB4998273.1"/>
    <property type="molecule type" value="Genomic_DNA"/>
</dbReference>
<protein>
    <submittedName>
        <fullName evidence="1">Unannotated protein</fullName>
    </submittedName>
</protein>
<name>A0A6J7P555_9ZZZZ</name>
<gene>
    <name evidence="1" type="ORF">UFOPK3957_01422</name>
</gene>
<sequence>MSGPLVGIDGQCVVLSFRDACGKFLGYLGWLQLMEGHVSLLDGHEHLGGPPEVDSAGHVRVVLGEIKGHRCRRIEVREACGVREEPLGHDSHALAMTTDHCLVHLRGPLLGSREQHTALGSRLGTHGFLTEECNERRGINGSDGRPVGETEAVDCRIETVIDAVRRIDPRAVREHVARPVSCRLAVAARKRNRRGGCARSARGEQQNCGYRWSRGPSAES</sequence>
<proteinExistence type="predicted"/>
<dbReference type="AlphaFoldDB" id="A0A6J7P555"/>
<evidence type="ECO:0000313" key="1">
    <source>
        <dbReference type="EMBL" id="CAB4998273.1"/>
    </source>
</evidence>
<reference evidence="1" key="1">
    <citation type="submission" date="2020-05" db="EMBL/GenBank/DDBJ databases">
        <authorList>
            <person name="Chiriac C."/>
            <person name="Salcher M."/>
            <person name="Ghai R."/>
            <person name="Kavagutti S V."/>
        </authorList>
    </citation>
    <scope>NUCLEOTIDE SEQUENCE</scope>
</reference>
<organism evidence="1">
    <name type="scientific">freshwater metagenome</name>
    <dbReference type="NCBI Taxonomy" id="449393"/>
    <lineage>
        <taxon>unclassified sequences</taxon>
        <taxon>metagenomes</taxon>
        <taxon>ecological metagenomes</taxon>
    </lineage>
</organism>